<gene>
    <name evidence="2 4" type="ORF">CBG21839</name>
    <name evidence="2" type="ORF">CBG_21839</name>
</gene>
<evidence type="ECO:0000256" key="1">
    <source>
        <dbReference type="SAM" id="Phobius"/>
    </source>
</evidence>
<reference evidence="2 3" key="2">
    <citation type="journal article" date="2011" name="PLoS Genet.">
        <title>Caenorhabditis briggsae recombinant inbred line genotypes reveal inter-strain incompatibility and the evolution of recombination.</title>
        <authorList>
            <person name="Ross J.A."/>
            <person name="Koboldt D.C."/>
            <person name="Staisch J.E."/>
            <person name="Chamberlin H.M."/>
            <person name="Gupta B.P."/>
            <person name="Miller R.D."/>
            <person name="Baird S.E."/>
            <person name="Haag E.S."/>
        </authorList>
    </citation>
    <scope>NUCLEOTIDE SEQUENCE [LARGE SCALE GENOMIC DNA]</scope>
    <source>
        <strain evidence="2 3">AF16</strain>
    </source>
</reference>
<organism evidence="2 3">
    <name type="scientific">Caenorhabditis briggsae</name>
    <dbReference type="NCBI Taxonomy" id="6238"/>
    <lineage>
        <taxon>Eukaryota</taxon>
        <taxon>Metazoa</taxon>
        <taxon>Ecdysozoa</taxon>
        <taxon>Nematoda</taxon>
        <taxon>Chromadorea</taxon>
        <taxon>Rhabditida</taxon>
        <taxon>Rhabditina</taxon>
        <taxon>Rhabditomorpha</taxon>
        <taxon>Rhabditoidea</taxon>
        <taxon>Rhabditidae</taxon>
        <taxon>Peloderinae</taxon>
        <taxon>Caenorhabditis</taxon>
    </lineage>
</organism>
<dbReference type="CTD" id="8577639"/>
<protein>
    <submittedName>
        <fullName evidence="2">Protein CBG21839</fullName>
    </submittedName>
</protein>
<accession>A8Y0Y1</accession>
<dbReference type="EMBL" id="HE601531">
    <property type="protein sequence ID" value="CAP38550.2"/>
    <property type="molecule type" value="Genomic_DNA"/>
</dbReference>
<evidence type="ECO:0000313" key="4">
    <source>
        <dbReference type="WormBase" id="CBG21839"/>
    </source>
</evidence>
<dbReference type="InParanoid" id="A8Y0Y1"/>
<keyword evidence="1" id="KW-1133">Transmembrane helix</keyword>
<dbReference type="RefSeq" id="XP_045097405.1">
    <property type="nucleotide sequence ID" value="XM_045236725.1"/>
</dbReference>
<evidence type="ECO:0000313" key="3">
    <source>
        <dbReference type="Proteomes" id="UP000008549"/>
    </source>
</evidence>
<feature type="transmembrane region" description="Helical" evidence="1">
    <location>
        <begin position="12"/>
        <end position="34"/>
    </location>
</feature>
<dbReference type="Proteomes" id="UP000008549">
    <property type="component" value="Unassembled WGS sequence"/>
</dbReference>
<dbReference type="KEGG" id="cbr:CBG_21839"/>
<keyword evidence="1" id="KW-0812">Transmembrane</keyword>
<feature type="transmembrane region" description="Helical" evidence="1">
    <location>
        <begin position="46"/>
        <end position="66"/>
    </location>
</feature>
<proteinExistence type="predicted"/>
<evidence type="ECO:0000313" key="2">
    <source>
        <dbReference type="EMBL" id="CAP38550.2"/>
    </source>
</evidence>
<sequence>MPQSDNIEMNSFAVAISILGFISALFTCIMNIILLKTFMKPIVLHLLSHPLYLCLIFCQILFSSILQLRNFSVSRTLVRVEQLQNYSDVPLKHSWFIEQCEKETDRRVVL</sequence>
<dbReference type="WormBase" id="CBG21839">
    <property type="protein sequence ID" value="CBP49225"/>
    <property type="gene ID" value="WBGene00040520"/>
</dbReference>
<name>A8Y0Y1_CAEBR</name>
<dbReference type="GeneID" id="8577639"/>
<dbReference type="AlphaFoldDB" id="A8Y0Y1"/>
<keyword evidence="1" id="KW-0472">Membrane</keyword>
<keyword evidence="3" id="KW-1185">Reference proteome</keyword>
<reference evidence="2 3" key="1">
    <citation type="journal article" date="2003" name="PLoS Biol.">
        <title>The genome sequence of Caenorhabditis briggsae: a platform for comparative genomics.</title>
        <authorList>
            <person name="Stein L.D."/>
            <person name="Bao Z."/>
            <person name="Blasiar D."/>
            <person name="Blumenthal T."/>
            <person name="Brent M.R."/>
            <person name="Chen N."/>
            <person name="Chinwalla A."/>
            <person name="Clarke L."/>
            <person name="Clee C."/>
            <person name="Coghlan A."/>
            <person name="Coulson A."/>
            <person name="D'Eustachio P."/>
            <person name="Fitch D.H."/>
            <person name="Fulton L.A."/>
            <person name="Fulton R.E."/>
            <person name="Griffiths-Jones S."/>
            <person name="Harris T.W."/>
            <person name="Hillier L.W."/>
            <person name="Kamath R."/>
            <person name="Kuwabara P.E."/>
            <person name="Mardis E.R."/>
            <person name="Marra M.A."/>
            <person name="Miner T.L."/>
            <person name="Minx P."/>
            <person name="Mullikin J.C."/>
            <person name="Plumb R.W."/>
            <person name="Rogers J."/>
            <person name="Schein J.E."/>
            <person name="Sohrmann M."/>
            <person name="Spieth J."/>
            <person name="Stajich J.E."/>
            <person name="Wei C."/>
            <person name="Willey D."/>
            <person name="Wilson R.K."/>
            <person name="Durbin R."/>
            <person name="Waterston R.H."/>
        </authorList>
    </citation>
    <scope>NUCLEOTIDE SEQUENCE [LARGE SCALE GENOMIC DNA]</scope>
    <source>
        <strain evidence="2 3">AF16</strain>
    </source>
</reference>
<dbReference type="HOGENOM" id="CLU_2173253_0_0_1"/>